<comment type="caution">
    <text evidence="3">The sequence shown here is derived from an EMBL/GenBank/DDBJ whole genome shotgun (WGS) entry which is preliminary data.</text>
</comment>
<dbReference type="RefSeq" id="WP_139087155.1">
    <property type="nucleotide sequence ID" value="NZ_VDFR01000177.1"/>
</dbReference>
<evidence type="ECO:0000313" key="2">
    <source>
        <dbReference type="EMBL" id="TNC32108.1"/>
    </source>
</evidence>
<gene>
    <name evidence="3" type="ORF">FHE65_29435</name>
    <name evidence="2" type="ORF">FHE65_30565</name>
</gene>
<dbReference type="EMBL" id="VDFR01000195">
    <property type="protein sequence ID" value="TNC32108.1"/>
    <property type="molecule type" value="Genomic_DNA"/>
</dbReference>
<dbReference type="OrthoDB" id="3747474at2"/>
<proteinExistence type="predicted"/>
<feature type="transmembrane region" description="Helical" evidence="1">
    <location>
        <begin position="121"/>
        <end position="141"/>
    </location>
</feature>
<organism evidence="3 4">
    <name type="scientific">Mumia zhuanghuii</name>
    <dbReference type="NCBI Taxonomy" id="2585211"/>
    <lineage>
        <taxon>Bacteria</taxon>
        <taxon>Bacillati</taxon>
        <taxon>Actinomycetota</taxon>
        <taxon>Actinomycetes</taxon>
        <taxon>Propionibacteriales</taxon>
        <taxon>Nocardioidaceae</taxon>
        <taxon>Mumia</taxon>
    </lineage>
</organism>
<accession>A0A5C4MAM2</accession>
<sequence>MTRRPLRRSSAVQLAVLGVVGLAVGRALRPFLEWRDAVVPTVSWVAAGTMLFLAGILAVLAWTTFQALHRERRTMHASRALRLLALAKASAIVTALIAGYYVGFALSFAGDLELALPRERVIRSAAAAVAALVAMAAALALERACEVPHDDEDPDRPAQA</sequence>
<keyword evidence="1" id="KW-1133">Transmembrane helix</keyword>
<dbReference type="Pfam" id="PF11377">
    <property type="entry name" value="DUF3180"/>
    <property type="match status" value="1"/>
</dbReference>
<evidence type="ECO:0000256" key="1">
    <source>
        <dbReference type="SAM" id="Phobius"/>
    </source>
</evidence>
<reference evidence="3 4" key="1">
    <citation type="submission" date="2019-05" db="EMBL/GenBank/DDBJ databases">
        <title>Mumia sp. nov., isolated from the intestinal contents of plateau pika (Ochotona curzoniae) in the Qinghai-Tibet plateau of China.</title>
        <authorList>
            <person name="Tian Z."/>
        </authorList>
    </citation>
    <scope>NUCLEOTIDE SEQUENCE [LARGE SCALE GENOMIC DNA]</scope>
    <source>
        <strain evidence="4">527</strain>
        <strain evidence="3">Z527</strain>
    </source>
</reference>
<protein>
    <submittedName>
        <fullName evidence="3">DUF3180 family protein</fullName>
    </submittedName>
</protein>
<keyword evidence="1" id="KW-0472">Membrane</keyword>
<keyword evidence="1" id="KW-0812">Transmembrane</keyword>
<dbReference type="EMBL" id="VDFR01000177">
    <property type="protein sequence ID" value="TNC33092.1"/>
    <property type="molecule type" value="Genomic_DNA"/>
</dbReference>
<feature type="transmembrane region" description="Helical" evidence="1">
    <location>
        <begin position="83"/>
        <end position="109"/>
    </location>
</feature>
<dbReference type="AlphaFoldDB" id="A0A5C4MAM2"/>
<name>A0A5C4MAM2_9ACTN</name>
<dbReference type="Proteomes" id="UP000306740">
    <property type="component" value="Unassembled WGS sequence"/>
</dbReference>
<feature type="transmembrane region" description="Helical" evidence="1">
    <location>
        <begin position="43"/>
        <end position="62"/>
    </location>
</feature>
<dbReference type="InterPro" id="IPR021517">
    <property type="entry name" value="DUF3180"/>
</dbReference>
<evidence type="ECO:0000313" key="4">
    <source>
        <dbReference type="Proteomes" id="UP000306740"/>
    </source>
</evidence>
<evidence type="ECO:0000313" key="3">
    <source>
        <dbReference type="EMBL" id="TNC33092.1"/>
    </source>
</evidence>